<reference evidence="1" key="1">
    <citation type="journal article" date="2014" name="Front. Microbiol.">
        <title>High frequency of phylogenetically diverse reductive dehalogenase-homologous genes in deep subseafloor sedimentary metagenomes.</title>
        <authorList>
            <person name="Kawai M."/>
            <person name="Futagami T."/>
            <person name="Toyoda A."/>
            <person name="Takaki Y."/>
            <person name="Nishi S."/>
            <person name="Hori S."/>
            <person name="Arai W."/>
            <person name="Tsubouchi T."/>
            <person name="Morono Y."/>
            <person name="Uchiyama I."/>
            <person name="Ito T."/>
            <person name="Fujiyama A."/>
            <person name="Inagaki F."/>
            <person name="Takami H."/>
        </authorList>
    </citation>
    <scope>NUCLEOTIDE SEQUENCE</scope>
    <source>
        <strain evidence="1">Expedition CK06-06</strain>
    </source>
</reference>
<organism evidence="1">
    <name type="scientific">marine sediment metagenome</name>
    <dbReference type="NCBI Taxonomy" id="412755"/>
    <lineage>
        <taxon>unclassified sequences</taxon>
        <taxon>metagenomes</taxon>
        <taxon>ecological metagenomes</taxon>
    </lineage>
</organism>
<gene>
    <name evidence="1" type="ORF">S01H4_62291</name>
</gene>
<feature type="non-terminal residue" evidence="1">
    <location>
        <position position="1"/>
    </location>
</feature>
<evidence type="ECO:0008006" key="2">
    <source>
        <dbReference type="Google" id="ProtNLM"/>
    </source>
</evidence>
<comment type="caution">
    <text evidence="1">The sequence shown here is derived from an EMBL/GenBank/DDBJ whole genome shotgun (WGS) entry which is preliminary data.</text>
</comment>
<sequence>AFKIDFPRGVLGVATKFRDELTFIADETLKRNISYHLILADFYKWFLGRFNIGLTAREMLIKEVICLYGNVCAAVIRTIAKKGVKPSIQQLHKREIINDELKEGLLWLWNTRCKEHIENLRDWEYNKYSISDFERASQLWGSLKEQLRIAKEAGEL</sequence>
<accession>X1DBP6</accession>
<protein>
    <recommendedName>
        <fullName evidence="2">HEPN domain-containing protein</fullName>
    </recommendedName>
</protein>
<proteinExistence type="predicted"/>
<evidence type="ECO:0000313" key="1">
    <source>
        <dbReference type="EMBL" id="GAH05745.1"/>
    </source>
</evidence>
<dbReference type="EMBL" id="BART01037139">
    <property type="protein sequence ID" value="GAH05745.1"/>
    <property type="molecule type" value="Genomic_DNA"/>
</dbReference>
<name>X1DBP6_9ZZZZ</name>
<dbReference type="AlphaFoldDB" id="X1DBP6"/>